<comment type="caution">
    <text evidence="2">The sequence shown here is derived from an EMBL/GenBank/DDBJ whole genome shotgun (WGS) entry which is preliminary data.</text>
</comment>
<organism evidence="2 3">
    <name type="scientific">Sphingobacterium tenebrionis</name>
    <dbReference type="NCBI Taxonomy" id="3111775"/>
    <lineage>
        <taxon>Bacteria</taxon>
        <taxon>Pseudomonadati</taxon>
        <taxon>Bacteroidota</taxon>
        <taxon>Sphingobacteriia</taxon>
        <taxon>Sphingobacteriales</taxon>
        <taxon>Sphingobacteriaceae</taxon>
        <taxon>Sphingobacterium</taxon>
    </lineage>
</organism>
<evidence type="ECO:0000256" key="1">
    <source>
        <dbReference type="SAM" id="Phobius"/>
    </source>
</evidence>
<keyword evidence="1" id="KW-1133">Transmembrane helix</keyword>
<dbReference type="RefSeq" id="WP_336557824.1">
    <property type="nucleotide sequence ID" value="NZ_JAYLLN010000034.1"/>
</dbReference>
<keyword evidence="3" id="KW-1185">Reference proteome</keyword>
<keyword evidence="1" id="KW-0472">Membrane</keyword>
<evidence type="ECO:0000313" key="2">
    <source>
        <dbReference type="EMBL" id="MEI5985780.1"/>
    </source>
</evidence>
<protein>
    <recommendedName>
        <fullName evidence="4">DUF2207 domain-containing protein</fullName>
    </recommendedName>
</protein>
<feature type="transmembrane region" description="Helical" evidence="1">
    <location>
        <begin position="41"/>
        <end position="59"/>
    </location>
</feature>
<keyword evidence="1" id="KW-0812">Transmembrane</keyword>
<gene>
    <name evidence="2" type="ORF">VJ786_12805</name>
</gene>
<sequence length="210" mass="25208">MELQNLEKNLEREHDLLKRYASHYAVLENERYRIMFYNRQTMFTILGILIGCVLFNIFNRFTDNFTVSVFALFISFAVGIFGMRYVIGPRLDNKKQMEMKQASTIRYQPIIQEMNEINQLLEQNNTVPAKYRTVDATAKLLEYIQNKRIDSLKEGLNLYENEISRDRQTNRLNFMAEQNQRIIHNQKFMLKKQRKMINQQTLTNVLLFFR</sequence>
<proteinExistence type="predicted"/>
<reference evidence="2 3" key="1">
    <citation type="submission" date="2024-01" db="EMBL/GenBank/DDBJ databases">
        <title>Sphingobacterium tenebrionis sp. nov., a novel endophyte isolated from tenebrio molitor intestines.</title>
        <authorList>
            <person name="Zhang C."/>
        </authorList>
    </citation>
    <scope>NUCLEOTIDE SEQUENCE [LARGE SCALE GENOMIC DNA]</scope>
    <source>
        <strain evidence="2 3">PU5-4</strain>
    </source>
</reference>
<name>A0ABU8I7T1_9SPHI</name>
<evidence type="ECO:0008006" key="4">
    <source>
        <dbReference type="Google" id="ProtNLM"/>
    </source>
</evidence>
<feature type="transmembrane region" description="Helical" evidence="1">
    <location>
        <begin position="65"/>
        <end position="87"/>
    </location>
</feature>
<dbReference type="Proteomes" id="UP001363035">
    <property type="component" value="Unassembled WGS sequence"/>
</dbReference>
<evidence type="ECO:0000313" key="3">
    <source>
        <dbReference type="Proteomes" id="UP001363035"/>
    </source>
</evidence>
<dbReference type="EMBL" id="JAYLLN010000034">
    <property type="protein sequence ID" value="MEI5985780.1"/>
    <property type="molecule type" value="Genomic_DNA"/>
</dbReference>
<accession>A0ABU8I7T1</accession>